<feature type="signal peptide" evidence="5">
    <location>
        <begin position="1"/>
        <end position="19"/>
    </location>
</feature>
<evidence type="ECO:0000256" key="5">
    <source>
        <dbReference type="RuleBase" id="RU367124"/>
    </source>
</evidence>
<dbReference type="Pfam" id="PF16810">
    <property type="entry name" value="RXLR"/>
    <property type="match status" value="1"/>
</dbReference>
<dbReference type="InParanoid" id="H3GN90"/>
<keyword evidence="3 5" id="KW-0964">Secreted</keyword>
<dbReference type="VEuPathDB" id="FungiDB:KRP22_10279"/>
<dbReference type="Proteomes" id="UP000005238">
    <property type="component" value="Unassembled WGS sequence"/>
</dbReference>
<proteinExistence type="inferred from homology"/>
<comment type="similarity">
    <text evidence="2 5">Belongs to the RxLR effector family.</text>
</comment>
<dbReference type="eggNOG" id="ENOG502RFUX">
    <property type="taxonomic scope" value="Eukaryota"/>
</dbReference>
<dbReference type="GO" id="GO:0005576">
    <property type="term" value="C:extracellular region"/>
    <property type="evidence" value="ECO:0007669"/>
    <property type="project" value="UniProtKB-SubCell"/>
</dbReference>
<evidence type="ECO:0000256" key="3">
    <source>
        <dbReference type="ARBA" id="ARBA00022525"/>
    </source>
</evidence>
<protein>
    <recommendedName>
        <fullName evidence="5">RxLR effector protein</fullName>
    </recommendedName>
</protein>
<reference evidence="6" key="2">
    <citation type="submission" date="2015-06" db="UniProtKB">
        <authorList>
            <consortium name="EnsemblProtists"/>
        </authorList>
    </citation>
    <scope>IDENTIFICATION</scope>
    <source>
        <strain evidence="6">Pr102</strain>
    </source>
</reference>
<evidence type="ECO:0000256" key="4">
    <source>
        <dbReference type="ARBA" id="ARBA00022729"/>
    </source>
</evidence>
<keyword evidence="4 5" id="KW-0732">Signal</keyword>
<organism evidence="6 7">
    <name type="scientific">Phytophthora ramorum</name>
    <name type="common">Sudden oak death agent</name>
    <dbReference type="NCBI Taxonomy" id="164328"/>
    <lineage>
        <taxon>Eukaryota</taxon>
        <taxon>Sar</taxon>
        <taxon>Stramenopiles</taxon>
        <taxon>Oomycota</taxon>
        <taxon>Peronosporomycetes</taxon>
        <taxon>Peronosporales</taxon>
        <taxon>Peronosporaceae</taxon>
        <taxon>Phytophthora</taxon>
    </lineage>
</organism>
<feature type="chain" id="PRO_5028516896" description="RxLR effector protein" evidence="5">
    <location>
        <begin position="20"/>
        <end position="299"/>
    </location>
</feature>
<keyword evidence="7" id="KW-1185">Reference proteome</keyword>
<dbReference type="EnsemblProtists" id="Phyra78050">
    <property type="protein sequence ID" value="Phyra78050"/>
    <property type="gene ID" value="Phyra78050"/>
</dbReference>
<dbReference type="EMBL" id="DS566025">
    <property type="status" value="NOT_ANNOTATED_CDS"/>
    <property type="molecule type" value="Genomic_DNA"/>
</dbReference>
<dbReference type="AlphaFoldDB" id="H3GN90"/>
<reference evidence="7" key="1">
    <citation type="journal article" date="2006" name="Science">
        <title>Phytophthora genome sequences uncover evolutionary origins and mechanisms of pathogenesis.</title>
        <authorList>
            <person name="Tyler B.M."/>
            <person name="Tripathy S."/>
            <person name="Zhang X."/>
            <person name="Dehal P."/>
            <person name="Jiang R.H."/>
            <person name="Aerts A."/>
            <person name="Arredondo F.D."/>
            <person name="Baxter L."/>
            <person name="Bensasson D."/>
            <person name="Beynon J.L."/>
            <person name="Chapman J."/>
            <person name="Damasceno C.M."/>
            <person name="Dorrance A.E."/>
            <person name="Dou D."/>
            <person name="Dickerman A.W."/>
            <person name="Dubchak I.L."/>
            <person name="Garbelotto M."/>
            <person name="Gijzen M."/>
            <person name="Gordon S.G."/>
            <person name="Govers F."/>
            <person name="Grunwald N.J."/>
            <person name="Huang W."/>
            <person name="Ivors K.L."/>
            <person name="Jones R.W."/>
            <person name="Kamoun S."/>
            <person name="Krampis K."/>
            <person name="Lamour K.H."/>
            <person name="Lee M.K."/>
            <person name="McDonald W.H."/>
            <person name="Medina M."/>
            <person name="Meijer H.J."/>
            <person name="Nordberg E.K."/>
            <person name="Maclean D.J."/>
            <person name="Ospina-Giraldo M.D."/>
            <person name="Morris P.F."/>
            <person name="Phuntumart V."/>
            <person name="Putnam N.H."/>
            <person name="Rash S."/>
            <person name="Rose J.K."/>
            <person name="Sakihama Y."/>
            <person name="Salamov A.A."/>
            <person name="Savidor A."/>
            <person name="Scheuring C.F."/>
            <person name="Smith B.M."/>
            <person name="Sobral B.W."/>
            <person name="Terry A."/>
            <person name="Torto-Alalibo T.A."/>
            <person name="Win J."/>
            <person name="Xu Z."/>
            <person name="Zhang H."/>
            <person name="Grigoriev I.V."/>
            <person name="Rokhsar D.S."/>
            <person name="Boore J.L."/>
        </authorList>
    </citation>
    <scope>NUCLEOTIDE SEQUENCE [LARGE SCALE GENOMIC DNA]</scope>
    <source>
        <strain evidence="7">Pr102</strain>
    </source>
</reference>
<accession>H3GN90</accession>
<name>H3GN90_PHYRM</name>
<dbReference type="OMA" id="MAMPYLP"/>
<sequence length="299" mass="32565">MRLQCILLLIAAALASADAAVPADMNSNMAMPYLPTSLATGKNSVSPKRLLRTVDYEEEEDDSEEERGILSGLESITGTVKTKILNAKLRSWLKKGQTTDDVFARFKLNNGVDDVLSNPKLKTWVTYVEMFNKQNPENKVSMTSTLTKTYGEAAVARVLDAGTKVASTETIAKRLQAELLRGWLSKGDSVDDVLKLLKLNKGVQNLVADQNMQTLATYAITASYGDDAVARGLAEAAKVSKTESSALELQGAQFNQWMTQKLDPEDIYASVFKIGASSASAMEKSIVTEYSKFVKAMEA</sequence>
<evidence type="ECO:0000313" key="6">
    <source>
        <dbReference type="EnsemblProtists" id="Phyra78050"/>
    </source>
</evidence>
<evidence type="ECO:0000256" key="2">
    <source>
        <dbReference type="ARBA" id="ARBA00010400"/>
    </source>
</evidence>
<dbReference type="InterPro" id="IPR031825">
    <property type="entry name" value="RXLR"/>
</dbReference>
<comment type="function">
    <text evidence="5">Effector that suppresses plant defense responses during pathogen infection.</text>
</comment>
<comment type="domain">
    <text evidence="5">The RxLR-dEER motif acts to carry the protein into the host cell cytoplasm through binding to cell surface phosphatidylinositol-3-phosphate.</text>
</comment>
<dbReference type="HOGENOM" id="CLU_021192_0_0_1"/>
<dbReference type="VEuPathDB" id="FungiDB:KRP23_167"/>
<comment type="subcellular location">
    <subcellularLocation>
        <location evidence="1 5">Secreted</location>
    </subcellularLocation>
</comment>
<evidence type="ECO:0000256" key="1">
    <source>
        <dbReference type="ARBA" id="ARBA00004613"/>
    </source>
</evidence>
<evidence type="ECO:0000313" key="7">
    <source>
        <dbReference type="Proteomes" id="UP000005238"/>
    </source>
</evidence>